<dbReference type="OrthoDB" id="6050266at2759"/>
<dbReference type="EnsemblMetazoa" id="G9323.2">
    <property type="protein sequence ID" value="G9323.2:cds"/>
    <property type="gene ID" value="G9323"/>
</dbReference>
<dbReference type="EnsemblMetazoa" id="G9323.1">
    <property type="protein sequence ID" value="G9323.1:cds"/>
    <property type="gene ID" value="G9323"/>
</dbReference>
<feature type="compositionally biased region" description="Polar residues" evidence="1">
    <location>
        <begin position="279"/>
        <end position="297"/>
    </location>
</feature>
<dbReference type="InterPro" id="IPR011044">
    <property type="entry name" value="Quino_amine_DH_bsu"/>
</dbReference>
<dbReference type="SUPFAM" id="SSF50969">
    <property type="entry name" value="YVTN repeat-like/Quinoprotein amine dehydrogenase"/>
    <property type="match status" value="1"/>
</dbReference>
<organism evidence="2 3">
    <name type="scientific">Magallana gigas</name>
    <name type="common">Pacific oyster</name>
    <name type="synonym">Crassostrea gigas</name>
    <dbReference type="NCBI Taxonomy" id="29159"/>
    <lineage>
        <taxon>Eukaryota</taxon>
        <taxon>Metazoa</taxon>
        <taxon>Spiralia</taxon>
        <taxon>Lophotrochozoa</taxon>
        <taxon>Mollusca</taxon>
        <taxon>Bivalvia</taxon>
        <taxon>Autobranchia</taxon>
        <taxon>Pteriomorphia</taxon>
        <taxon>Ostreida</taxon>
        <taxon>Ostreoidea</taxon>
        <taxon>Ostreidae</taxon>
        <taxon>Magallana</taxon>
    </lineage>
</organism>
<feature type="region of interest" description="Disordered" evidence="1">
    <location>
        <begin position="254"/>
        <end position="298"/>
    </location>
</feature>
<dbReference type="EnsemblMetazoa" id="G9323.3">
    <property type="protein sequence ID" value="G9323.3:cds"/>
    <property type="gene ID" value="G9323"/>
</dbReference>
<feature type="compositionally biased region" description="Basic and acidic residues" evidence="1">
    <location>
        <begin position="131"/>
        <end position="205"/>
    </location>
</feature>
<feature type="compositionally biased region" description="Polar residues" evidence="1">
    <location>
        <begin position="29"/>
        <end position="39"/>
    </location>
</feature>
<dbReference type="InterPro" id="IPR011042">
    <property type="entry name" value="6-blade_b-propeller_TolB-like"/>
</dbReference>
<dbReference type="AlphaFoldDB" id="A0A8W8P5P5"/>
<dbReference type="Proteomes" id="UP000005408">
    <property type="component" value="Unassembled WGS sequence"/>
</dbReference>
<accession>A0A8W8P5P5</accession>
<name>A0A8W8P5P5_MAGGI</name>
<keyword evidence="3" id="KW-1185">Reference proteome</keyword>
<evidence type="ECO:0000256" key="1">
    <source>
        <dbReference type="SAM" id="MobiDB-lite"/>
    </source>
</evidence>
<evidence type="ECO:0000313" key="2">
    <source>
        <dbReference type="EnsemblMetazoa" id="G9323.6:cds"/>
    </source>
</evidence>
<feature type="region of interest" description="Disordered" evidence="1">
    <location>
        <begin position="1"/>
        <end position="224"/>
    </location>
</feature>
<protein>
    <submittedName>
        <fullName evidence="2">Uncharacterized protein</fullName>
    </submittedName>
</protein>
<dbReference type="EnsemblMetazoa" id="G9323.4">
    <property type="protein sequence ID" value="G9323.4:cds"/>
    <property type="gene ID" value="G9323"/>
</dbReference>
<reference evidence="2" key="1">
    <citation type="submission" date="2022-08" db="UniProtKB">
        <authorList>
            <consortium name="EnsemblMetazoa"/>
        </authorList>
    </citation>
    <scope>IDENTIFICATION</scope>
    <source>
        <strain evidence="2">05x7-T-G4-1.051#20</strain>
    </source>
</reference>
<feature type="compositionally biased region" description="Basic and acidic residues" evidence="1">
    <location>
        <begin position="52"/>
        <end position="71"/>
    </location>
</feature>
<dbReference type="Gene3D" id="2.120.10.30">
    <property type="entry name" value="TolB, C-terminal domain"/>
    <property type="match status" value="1"/>
</dbReference>
<evidence type="ECO:0000313" key="3">
    <source>
        <dbReference type="Proteomes" id="UP000005408"/>
    </source>
</evidence>
<feature type="compositionally biased region" description="Polar residues" evidence="1">
    <location>
        <begin position="1"/>
        <end position="19"/>
    </location>
</feature>
<proteinExistence type="predicted"/>
<feature type="compositionally biased region" description="Basic and acidic residues" evidence="1">
    <location>
        <begin position="84"/>
        <end position="96"/>
    </location>
</feature>
<dbReference type="EnsemblMetazoa" id="G9323.6">
    <property type="protein sequence ID" value="G9323.6:cds"/>
    <property type="gene ID" value="G9323"/>
</dbReference>
<sequence>MSTKPRTSQRITQTQGLSKTKTEFDLPQKISTNTKTQAQGRIRPKTVPAKTLLKENARISKESSAEKKTEIKTLNGQRATLKTGDQKITRRQDKTKSLSVKPVNGAEKNDVKSRVADAQIECKSIVNGTENEEKSRVGTSRTDEKKILGAEEIKKNQKEDAFETEQKLKTSDDKTVEGGLIPKDDANEIEENSRVDASEIAEKSKIHNKTSNEPNSGPMELNSELTTGKSTVTEDNVDQHPVLICLGKPSCNDQSKVTDLEVPEGSNLEELEKGESSVIDLNSSNRDSGKANANHSEVQTEEQIDVIDFDGIGRYFSSSVDSDVTTPWLGGLAIVKSGDIICLDLNNERIKRFDKNFKMVSSIDIPFASCGMTLTSHDEIAVTCLNEIHFYNVGKFGMNRTAKCISVNGMAHGIAHNQNWFAVTCDITEPDESTIRVIDATGSERYVTDPPVVSGLSLKLTSFIEFDLNLGCIFLSDSAPSRVVCINFEGEALWDISIPGGSRGLVSIDDENLLVCDQFSEKVRLLSKDGVLKSSVISSEDGLCNPDLIARKPDTNDVIVSYGGFGTIGLFTVQ</sequence>